<reference evidence="1 2" key="3">
    <citation type="journal article" date="2012" name="J. Bacteriol.">
        <title>Genome Sequence of Paenibacillus terrae HPL-003, a Xylanase-Producing Bacterium Isolated from Soil Found in Forest Residue.</title>
        <authorList>
            <person name="Shin S.H."/>
            <person name="Kim S."/>
            <person name="Kim J.Y."/>
            <person name="Song H.Y."/>
            <person name="Cho S.J."/>
            <person name="Kim D.R."/>
            <person name="Lee K.I."/>
            <person name="Lim H.K."/>
            <person name="Park N.J."/>
            <person name="Hwang I.T."/>
            <person name="Yang K.S."/>
        </authorList>
    </citation>
    <scope>NUCLEOTIDE SEQUENCE [LARGE SCALE GENOMIC DNA]</scope>
    <source>
        <strain evidence="1 2">HPL-003</strain>
    </source>
</reference>
<dbReference type="EMBL" id="CP003107">
    <property type="protein sequence ID" value="AET58610.1"/>
    <property type="molecule type" value="Genomic_DNA"/>
</dbReference>
<evidence type="ECO:0000313" key="1">
    <source>
        <dbReference type="EMBL" id="AET58610.1"/>
    </source>
</evidence>
<evidence type="ECO:0000313" key="2">
    <source>
        <dbReference type="Proteomes" id="UP000005876"/>
    </source>
</evidence>
<dbReference type="InterPro" id="IPR013785">
    <property type="entry name" value="Aldolase_TIM"/>
</dbReference>
<dbReference type="RefSeq" id="WP_014279345.1">
    <property type="nucleotide sequence ID" value="NC_016641.1"/>
</dbReference>
<proteinExistence type="predicted"/>
<organism evidence="1 2">
    <name type="scientific">Paenibacillus terrae (strain HPL-003)</name>
    <dbReference type="NCBI Taxonomy" id="985665"/>
    <lineage>
        <taxon>Bacteria</taxon>
        <taxon>Bacillati</taxon>
        <taxon>Bacillota</taxon>
        <taxon>Bacilli</taxon>
        <taxon>Bacillales</taxon>
        <taxon>Paenibacillaceae</taxon>
        <taxon>Paenibacillus</taxon>
    </lineage>
</organism>
<reference key="2">
    <citation type="submission" date="2011-11" db="EMBL/GenBank/DDBJ databases">
        <authorList>
            <person name="Shin S.H."/>
            <person name="Kim S."/>
            <person name="Kim J.Y."/>
        </authorList>
    </citation>
    <scope>NUCLEOTIDE SEQUENCE</scope>
    <source>
        <strain>HPL-003</strain>
    </source>
</reference>
<dbReference type="HOGENOM" id="CLU_930142_0_0_9"/>
<reference evidence="2" key="1">
    <citation type="submission" date="2011-11" db="EMBL/GenBank/DDBJ databases">
        <title>Complete sequence of Paenibacillus terrae HPL-003.</title>
        <authorList>
            <person name="Shin S.H."/>
            <person name="Kim S."/>
            <person name="Kim J.Y."/>
        </authorList>
    </citation>
    <scope>NUCLEOTIDE SEQUENCE [LARGE SCALE GENOMIC DNA]</scope>
    <source>
        <strain evidence="2">HPL-003</strain>
    </source>
</reference>
<dbReference type="AlphaFoldDB" id="G7W1R1"/>
<dbReference type="eggNOG" id="COG0641">
    <property type="taxonomic scope" value="Bacteria"/>
</dbReference>
<dbReference type="KEGG" id="pta:HPL003_09235"/>
<sequence>MGESKAKDYYVQIYFRMFHYRKPSAGMPLEAHHGGPCVPGVQRLFADVNGNLYPCERVSEQSEVVQIGNVGSGFDVDKISQILNVGTITEDACKICWNFRFCTLCVAVADDLHTLSREMKLNHCSVVKNDVRHTLLDFCMLNELGYDFSDDTIALVRNLNLLGRYSEVALISFKGSGMIGKDACVADKGTATGLTVKPESCLEQELEQCDDVLLVRSNFKLDITELYLPLIIKAMKLGKKVMCNFILPDECMNIIDQYRNHESKLTLKNTFDIFTKGLTAPDPASVFTISLRQSFLYWA</sequence>
<protein>
    <submittedName>
        <fullName evidence="1">Arylsulfatase regulator (Fe-S oxidoreductase)</fullName>
    </submittedName>
</protein>
<accession>G7W1R1</accession>
<name>G7W1R1_PAETH</name>
<dbReference type="Gene3D" id="3.20.20.70">
    <property type="entry name" value="Aldolase class I"/>
    <property type="match status" value="1"/>
</dbReference>
<gene>
    <name evidence="1" type="ordered locus">HPL003_09235</name>
</gene>
<dbReference type="STRING" id="985665.HPL003_09235"/>
<dbReference type="Proteomes" id="UP000005876">
    <property type="component" value="Chromosome"/>
</dbReference>